<name>A0A0E0F8J9_9ORYZ</name>
<dbReference type="EnsemblPlants" id="OMERI11G18770.1">
    <property type="protein sequence ID" value="OMERI11G18770.1"/>
    <property type="gene ID" value="OMERI11G18770"/>
</dbReference>
<reference evidence="2" key="2">
    <citation type="submission" date="2018-05" db="EMBL/GenBank/DDBJ databases">
        <title>OmerRS3 (Oryza meridionalis Reference Sequence Version 3).</title>
        <authorList>
            <person name="Zhang J."/>
            <person name="Kudrna D."/>
            <person name="Lee S."/>
            <person name="Talag J."/>
            <person name="Welchert J."/>
            <person name="Wing R.A."/>
        </authorList>
    </citation>
    <scope>NUCLEOTIDE SEQUENCE [LARGE SCALE GENOMIC DNA]</scope>
    <source>
        <strain evidence="2">cv. OR44</strain>
    </source>
</reference>
<protein>
    <submittedName>
        <fullName evidence="2">Uncharacterized protein</fullName>
    </submittedName>
</protein>
<evidence type="ECO:0000313" key="2">
    <source>
        <dbReference type="EnsemblPlants" id="OMERI11G18770.1"/>
    </source>
</evidence>
<dbReference type="Gramene" id="OMERI11G18770.1">
    <property type="protein sequence ID" value="OMERI11G18770.1"/>
    <property type="gene ID" value="OMERI11G18770"/>
</dbReference>
<organism evidence="2">
    <name type="scientific">Oryza meridionalis</name>
    <dbReference type="NCBI Taxonomy" id="40149"/>
    <lineage>
        <taxon>Eukaryota</taxon>
        <taxon>Viridiplantae</taxon>
        <taxon>Streptophyta</taxon>
        <taxon>Embryophyta</taxon>
        <taxon>Tracheophyta</taxon>
        <taxon>Spermatophyta</taxon>
        <taxon>Magnoliopsida</taxon>
        <taxon>Liliopsida</taxon>
        <taxon>Poales</taxon>
        <taxon>Poaceae</taxon>
        <taxon>BOP clade</taxon>
        <taxon>Oryzoideae</taxon>
        <taxon>Oryzeae</taxon>
        <taxon>Oryzinae</taxon>
        <taxon>Oryza</taxon>
    </lineage>
</organism>
<feature type="compositionally biased region" description="Low complexity" evidence="1">
    <location>
        <begin position="55"/>
        <end position="77"/>
    </location>
</feature>
<evidence type="ECO:0000313" key="3">
    <source>
        <dbReference type="Proteomes" id="UP000008021"/>
    </source>
</evidence>
<keyword evidence="3" id="KW-1185">Reference proteome</keyword>
<evidence type="ECO:0000256" key="1">
    <source>
        <dbReference type="SAM" id="MobiDB-lite"/>
    </source>
</evidence>
<dbReference type="HOGENOM" id="CLU_1201459_0_0_1"/>
<sequence>MSVDGALRSLAGDNIAVSTAIPTGTTSSLSSANSGLNRSRHGSRHVVPSGHTTTRSPPSRSRAMARPSLSRSRVSRTVRPIGEISSDSRLRLYDTARTGRSSATDTYTGSISVRWLHTNSCPRRRAPSPAPASGAGASPLRRHDKPVAARIGVEYLYGTASATARRATARAAPKGSQVNMASVSPAAGRNARRPSWNTIGFGYLSRGNADHLAFSSRVTRFDKMEGIQQCT</sequence>
<feature type="region of interest" description="Disordered" evidence="1">
    <location>
        <begin position="21"/>
        <end position="77"/>
    </location>
</feature>
<accession>A0A0E0F8J9</accession>
<feature type="region of interest" description="Disordered" evidence="1">
    <location>
        <begin position="119"/>
        <end position="144"/>
    </location>
</feature>
<proteinExistence type="predicted"/>
<dbReference type="Proteomes" id="UP000008021">
    <property type="component" value="Chromosome 11"/>
</dbReference>
<dbReference type="AlphaFoldDB" id="A0A0E0F8J9"/>
<reference evidence="2" key="1">
    <citation type="submission" date="2015-04" db="UniProtKB">
        <authorList>
            <consortium name="EnsemblPlants"/>
        </authorList>
    </citation>
    <scope>IDENTIFICATION</scope>
</reference>
<feature type="compositionally biased region" description="Polar residues" evidence="1">
    <location>
        <begin position="21"/>
        <end position="37"/>
    </location>
</feature>